<dbReference type="Proteomes" id="UP001239215">
    <property type="component" value="Unassembled WGS sequence"/>
</dbReference>
<evidence type="ECO:0000313" key="4">
    <source>
        <dbReference type="EMBL" id="MDQ1106262.1"/>
    </source>
</evidence>
<comment type="similarity">
    <text evidence="1 2">Belongs to the phD/YefM antitoxin family.</text>
</comment>
<dbReference type="SUPFAM" id="SSF143120">
    <property type="entry name" value="YefM-like"/>
    <property type="match status" value="1"/>
</dbReference>
<feature type="region of interest" description="Disordered" evidence="3">
    <location>
        <begin position="51"/>
        <end position="85"/>
    </location>
</feature>
<dbReference type="AlphaFoldDB" id="A0AAJ1U8V5"/>
<dbReference type="RefSeq" id="WP_307203228.1">
    <property type="nucleotide sequence ID" value="NZ_JAUTAN010000001.1"/>
</dbReference>
<organism evidence="4 5">
    <name type="scientific">Nocardioides zeae</name>
    <dbReference type="NCBI Taxonomy" id="1457234"/>
    <lineage>
        <taxon>Bacteria</taxon>
        <taxon>Bacillati</taxon>
        <taxon>Actinomycetota</taxon>
        <taxon>Actinomycetes</taxon>
        <taxon>Propionibacteriales</taxon>
        <taxon>Nocardioidaceae</taxon>
        <taxon>Nocardioides</taxon>
    </lineage>
</organism>
<gene>
    <name evidence="4" type="ORF">QE405_003546</name>
</gene>
<evidence type="ECO:0000256" key="3">
    <source>
        <dbReference type="SAM" id="MobiDB-lite"/>
    </source>
</evidence>
<dbReference type="NCBIfam" id="TIGR01552">
    <property type="entry name" value="phd_fam"/>
    <property type="match status" value="1"/>
</dbReference>
<proteinExistence type="inferred from homology"/>
<comment type="caution">
    <text evidence="4">The sequence shown here is derived from an EMBL/GenBank/DDBJ whole genome shotgun (WGS) entry which is preliminary data.</text>
</comment>
<evidence type="ECO:0000256" key="2">
    <source>
        <dbReference type="RuleBase" id="RU362080"/>
    </source>
</evidence>
<dbReference type="InterPro" id="IPR036165">
    <property type="entry name" value="YefM-like_sf"/>
</dbReference>
<comment type="function">
    <text evidence="2">Antitoxin component of a type II toxin-antitoxin (TA) system.</text>
</comment>
<dbReference type="EMBL" id="JAUTAN010000001">
    <property type="protein sequence ID" value="MDQ1106262.1"/>
    <property type="molecule type" value="Genomic_DNA"/>
</dbReference>
<accession>A0AAJ1U8V5</accession>
<name>A0AAJ1U8V5_9ACTN</name>
<dbReference type="Pfam" id="PF02604">
    <property type="entry name" value="PhdYeFM_antitox"/>
    <property type="match status" value="1"/>
</dbReference>
<sequence>MTKEVPVSEARSQLSELVNRVRFGGEQIVLTRHGKGVAALVPLEVVEAQQPPDVSSAGDAPNRVLDLGSRAAPPPGQIAARTDPW</sequence>
<evidence type="ECO:0000313" key="5">
    <source>
        <dbReference type="Proteomes" id="UP001239215"/>
    </source>
</evidence>
<evidence type="ECO:0000256" key="1">
    <source>
        <dbReference type="ARBA" id="ARBA00009981"/>
    </source>
</evidence>
<reference evidence="4" key="1">
    <citation type="submission" date="2023-07" db="EMBL/GenBank/DDBJ databases">
        <title>Functional and genomic diversity of the sorghum phyllosphere microbiome.</title>
        <authorList>
            <person name="Shade A."/>
        </authorList>
    </citation>
    <scope>NUCLEOTIDE SEQUENCE</scope>
    <source>
        <strain evidence="4">SORGH_AS_1067</strain>
    </source>
</reference>
<dbReference type="InterPro" id="IPR006442">
    <property type="entry name" value="Antitoxin_Phd/YefM"/>
</dbReference>
<dbReference type="Gene3D" id="3.40.1620.10">
    <property type="entry name" value="YefM-like domain"/>
    <property type="match status" value="1"/>
</dbReference>
<protein>
    <recommendedName>
        <fullName evidence="2">Antitoxin</fullName>
    </recommendedName>
</protein>